<accession>A0AAU7G830</accession>
<dbReference type="InterPro" id="IPR006558">
    <property type="entry name" value="LamG-like"/>
</dbReference>
<sequence>MRSSPPDPPGLAPRPDPAPTRPLDRQLETTMSATSRPLLRLPRSRVARIASALAALAVVAAGALGVAYAASAAGSAVDPGDAIKPVAAYTFDADSGTTVADSSGSGNDAAWNGTPAYVAGVSGRAASVSGGANYVKLPLVAGETDASSSFSYEFWMAERSRTSYGPIVSNQDFDVCNNAGLTLYNQATPGLLEACWGQTAGGTKEYVHGIQPNVLGSWHHIAVVVDRGANTMTFYVDGGKATAAPAGSITASTAFQSGLAFNIGGLSGSEADTGDGYIDAAIDDFAFFDQAIPAGQVAADYTATKPSVVSYTIAFDGNGAGGGSTTAQTLTSGQSVALSKNGFARAGYRFVGWATSASGPVAYTDGQTVSDLASAPGATVTLYAVWNRYRAAGDTVAPIVSYDFDGDSGSTVTDSSGNRFAGTWSGTPSYGAGIDGKAAYVNSPAGSTKGVNFLTLPLIAGRTDASASFSYVFWLNQTASSSDSPIVSNQDFTHCYNNGTTLYNTAGSPGVLRACFGRNGTSTAQNYLPQVSPTSVMGVWHQVAVVADRSAGTMTTYLDGVQTSRSTGLTSAFTLTSGYPFTVGAEGSGKDAGDGFVNAFVDDFDFYDTAVGAAQIQNDYRATRPDTGPATPGSTVPSGFVSDTFRAPEARAGATVTQRIAGLFNGGTATFTKTAGDAWLSVDAGGVVGGTAPASAPADPATITVEATDGKTTSQLTVEVPVIAAGAAPQLATATWNLWDAGSHVDDADYKDLAVIAANGLDVIGLQQDDGTVAERLAKALGWYAQTGDGVSLLSAYPLAAAPPSTRAAGALPATSATVDALGHDVRVWSVGLDRAGYGPESVCRGSAPDAAAVVAAEKASARFGQAQAVATAIAPEAAKAAATPVIVLSDLESPSSADWTAATSAAHCNAGAVAWPVPDLFTGAGLTDSFRAAHPDPAASAGATWSPIVTVDASTGGPEPQDRIDYIHYAGSSLRVLGSNTLVAGWPSPKNIPGNAWTSNHRAVVTTFAVGDAKAAPVVTVAKTTAVVQRGTHPTAADLLRLLGASSTTAGADLAIDTTAVDAGTVGDYPATVTATDPSDGLTSKPVAVTVRVVPAISVTLAHSSASFRLGRGETLTAARVTTALTPTLSVPGTVTVDLSAVPKGRAGSYPVTVTGTDAYGFTARADATVTITIAAGGGTGTTGPAGPTATPTTGPAASGSDPGRGPGLAGTGSDIAVPIVLAGLLIAAGAAAIGVRTAVARRRRP</sequence>
<dbReference type="Pfam" id="PF09479">
    <property type="entry name" value="Flg_new"/>
    <property type="match status" value="1"/>
</dbReference>
<organism evidence="7">
    <name type="scientific">Leifsonia sp. NPDC080035</name>
    <dbReference type="NCBI Taxonomy" id="3143936"/>
    <lineage>
        <taxon>Bacteria</taxon>
        <taxon>Bacillati</taxon>
        <taxon>Actinomycetota</taxon>
        <taxon>Actinomycetes</taxon>
        <taxon>Micrococcales</taxon>
        <taxon>Microbacteriaceae</taxon>
        <taxon>Leifsonia</taxon>
    </lineage>
</organism>
<dbReference type="SMART" id="SM00560">
    <property type="entry name" value="LamGL"/>
    <property type="match status" value="2"/>
</dbReference>
<reference evidence="7" key="1">
    <citation type="submission" date="2024-05" db="EMBL/GenBank/DDBJ databases">
        <title>The Natural Products Discovery Center: Release of the First 8490 Sequenced Strains for Exploring Actinobacteria Biosynthetic Diversity.</title>
        <authorList>
            <person name="Kalkreuter E."/>
            <person name="Kautsar S.A."/>
            <person name="Yang D."/>
            <person name="Bader C.D."/>
            <person name="Teijaro C.N."/>
            <person name="Fluegel L."/>
            <person name="Davis C.M."/>
            <person name="Simpson J.R."/>
            <person name="Lauterbach L."/>
            <person name="Steele A.D."/>
            <person name="Gui C."/>
            <person name="Meng S."/>
            <person name="Li G."/>
            <person name="Viehrig K."/>
            <person name="Ye F."/>
            <person name="Su P."/>
            <person name="Kiefer A.F."/>
            <person name="Nichols A."/>
            <person name="Cepeda A.J."/>
            <person name="Yan W."/>
            <person name="Fan B."/>
            <person name="Jiang Y."/>
            <person name="Adhikari A."/>
            <person name="Zheng C.-J."/>
            <person name="Schuster L."/>
            <person name="Cowan T.M."/>
            <person name="Smanski M.J."/>
            <person name="Chevrette M.G."/>
            <person name="de Carvalho L.P.S."/>
            <person name="Shen B."/>
        </authorList>
    </citation>
    <scope>NUCLEOTIDE SEQUENCE</scope>
    <source>
        <strain evidence="7">NPDC080035</strain>
    </source>
</reference>
<evidence type="ECO:0000256" key="5">
    <source>
        <dbReference type="SAM" id="Phobius"/>
    </source>
</evidence>
<dbReference type="GO" id="GO:0005975">
    <property type="term" value="P:carbohydrate metabolic process"/>
    <property type="evidence" value="ECO:0007669"/>
    <property type="project" value="UniProtKB-ARBA"/>
</dbReference>
<gene>
    <name evidence="7" type="ORF">AAME72_11225</name>
</gene>
<dbReference type="Gene3D" id="3.60.10.10">
    <property type="entry name" value="Endonuclease/exonuclease/phosphatase"/>
    <property type="match status" value="1"/>
</dbReference>
<comment type="subcellular location">
    <subcellularLocation>
        <location evidence="1">Cell envelope</location>
    </subcellularLocation>
</comment>
<evidence type="ECO:0000256" key="4">
    <source>
        <dbReference type="SAM" id="MobiDB-lite"/>
    </source>
</evidence>
<dbReference type="PANTHER" id="PTHR41349">
    <property type="match status" value="1"/>
</dbReference>
<dbReference type="EMBL" id="CP157390">
    <property type="protein sequence ID" value="XBM46664.1"/>
    <property type="molecule type" value="Genomic_DNA"/>
</dbReference>
<evidence type="ECO:0000256" key="3">
    <source>
        <dbReference type="ARBA" id="ARBA00023157"/>
    </source>
</evidence>
<feature type="compositionally biased region" description="Low complexity" evidence="4">
    <location>
        <begin position="1186"/>
        <end position="1199"/>
    </location>
</feature>
<feature type="transmembrane region" description="Helical" evidence="5">
    <location>
        <begin position="1217"/>
        <end position="1237"/>
    </location>
</feature>
<dbReference type="Gene3D" id="2.60.120.200">
    <property type="match status" value="2"/>
</dbReference>
<dbReference type="AlphaFoldDB" id="A0AAU7G830"/>
<protein>
    <submittedName>
        <fullName evidence="7">LamG-like jellyroll fold domain-containing protein</fullName>
    </submittedName>
</protein>
<keyword evidence="5" id="KW-1133">Transmembrane helix</keyword>
<keyword evidence="2" id="KW-0732">Signal</keyword>
<dbReference type="InterPro" id="IPR013320">
    <property type="entry name" value="ConA-like_dom_sf"/>
</dbReference>
<name>A0AAU7G830_9MICO</name>
<keyword evidence="5" id="KW-0472">Membrane</keyword>
<evidence type="ECO:0000313" key="7">
    <source>
        <dbReference type="EMBL" id="XBM46664.1"/>
    </source>
</evidence>
<dbReference type="SUPFAM" id="SSF56219">
    <property type="entry name" value="DNase I-like"/>
    <property type="match status" value="1"/>
</dbReference>
<proteinExistence type="predicted"/>
<dbReference type="SUPFAM" id="SSF49899">
    <property type="entry name" value="Concanavalin A-like lectins/glucanases"/>
    <property type="match status" value="2"/>
</dbReference>
<dbReference type="InterPro" id="IPR013783">
    <property type="entry name" value="Ig-like_fold"/>
</dbReference>
<evidence type="ECO:0000256" key="1">
    <source>
        <dbReference type="ARBA" id="ARBA00004196"/>
    </source>
</evidence>
<keyword evidence="3" id="KW-1015">Disulfide bond</keyword>
<feature type="region of interest" description="Disordered" evidence="4">
    <location>
        <begin position="1"/>
        <end position="25"/>
    </location>
</feature>
<feature type="domain" description="LamG-like jellyroll fold" evidence="6">
    <location>
        <begin position="148"/>
        <end position="295"/>
    </location>
</feature>
<dbReference type="Gene3D" id="2.60.40.4270">
    <property type="entry name" value="Listeria-Bacteroides repeat domain"/>
    <property type="match status" value="1"/>
</dbReference>
<dbReference type="GO" id="GO:0030313">
    <property type="term" value="C:cell envelope"/>
    <property type="evidence" value="ECO:0007669"/>
    <property type="project" value="UniProtKB-SubCell"/>
</dbReference>
<dbReference type="Pfam" id="PF13385">
    <property type="entry name" value="Laminin_G_3"/>
    <property type="match status" value="2"/>
</dbReference>
<dbReference type="Gene3D" id="2.60.40.10">
    <property type="entry name" value="Immunoglobulins"/>
    <property type="match status" value="2"/>
</dbReference>
<dbReference type="PANTHER" id="PTHR41349:SF1">
    <property type="entry name" value="PROTEIN CBG08683"/>
    <property type="match status" value="1"/>
</dbReference>
<evidence type="ECO:0000259" key="6">
    <source>
        <dbReference type="SMART" id="SM00560"/>
    </source>
</evidence>
<dbReference type="InterPro" id="IPR036691">
    <property type="entry name" value="Endo/exonu/phosph_ase_sf"/>
</dbReference>
<dbReference type="RefSeq" id="WP_348786646.1">
    <property type="nucleotide sequence ID" value="NZ_CP157390.1"/>
</dbReference>
<feature type="transmembrane region" description="Helical" evidence="5">
    <location>
        <begin position="46"/>
        <end position="70"/>
    </location>
</feature>
<feature type="region of interest" description="Disordered" evidence="4">
    <location>
        <begin position="1179"/>
        <end position="1211"/>
    </location>
</feature>
<feature type="compositionally biased region" description="Pro residues" evidence="4">
    <location>
        <begin position="1"/>
        <end position="20"/>
    </location>
</feature>
<dbReference type="InterPro" id="IPR013378">
    <property type="entry name" value="InlB-like_B-rpt"/>
</dbReference>
<evidence type="ECO:0000256" key="2">
    <source>
        <dbReference type="ARBA" id="ARBA00022729"/>
    </source>
</evidence>
<dbReference type="InterPro" id="IPR042229">
    <property type="entry name" value="Listeria/Bacterioides_rpt_sf"/>
</dbReference>
<keyword evidence="5" id="KW-0812">Transmembrane</keyword>
<feature type="domain" description="LamG-like jellyroll fold" evidence="6">
    <location>
        <begin position="467"/>
        <end position="614"/>
    </location>
</feature>